<reference evidence="5 6" key="1">
    <citation type="submission" date="2023-08" db="EMBL/GenBank/DDBJ databases">
        <authorList>
            <person name="Park J.-S."/>
        </authorList>
    </citation>
    <scope>NUCLEOTIDE SEQUENCE [LARGE SCALE GENOMIC DNA]</scope>
    <source>
        <strain evidence="5 6">2205SS18-9</strain>
    </source>
</reference>
<keyword evidence="3 5" id="KW-0067">ATP-binding</keyword>
<dbReference type="Proteomes" id="UP001231941">
    <property type="component" value="Unassembled WGS sequence"/>
</dbReference>
<organism evidence="5 6">
    <name type="scientific">Chengkuizengella axinellae</name>
    <dbReference type="NCBI Taxonomy" id="3064388"/>
    <lineage>
        <taxon>Bacteria</taxon>
        <taxon>Bacillati</taxon>
        <taxon>Bacillota</taxon>
        <taxon>Bacilli</taxon>
        <taxon>Bacillales</taxon>
        <taxon>Paenibacillaceae</taxon>
        <taxon>Chengkuizengella</taxon>
    </lineage>
</organism>
<dbReference type="EMBL" id="JAVAMP010000007">
    <property type="protein sequence ID" value="MDP5275362.1"/>
    <property type="molecule type" value="Genomic_DNA"/>
</dbReference>
<dbReference type="PANTHER" id="PTHR43423">
    <property type="entry name" value="ABC TRANSPORTER I FAMILY MEMBER 17"/>
    <property type="match status" value="1"/>
</dbReference>
<dbReference type="InterPro" id="IPR003593">
    <property type="entry name" value="AAA+_ATPase"/>
</dbReference>
<gene>
    <name evidence="5" type="ORF">Q5Y73_14730</name>
</gene>
<evidence type="ECO:0000256" key="3">
    <source>
        <dbReference type="ARBA" id="ARBA00022840"/>
    </source>
</evidence>
<protein>
    <submittedName>
        <fullName evidence="5">ABC transporter ATP-binding protein</fullName>
    </submittedName>
</protein>
<dbReference type="PANTHER" id="PTHR43423:SF1">
    <property type="entry name" value="ABC TRANSPORTER I FAMILY MEMBER 17"/>
    <property type="match status" value="1"/>
</dbReference>
<proteinExistence type="predicted"/>
<comment type="caution">
    <text evidence="5">The sequence shown here is derived from an EMBL/GenBank/DDBJ whole genome shotgun (WGS) entry which is preliminary data.</text>
</comment>
<feature type="domain" description="ABC transporter" evidence="4">
    <location>
        <begin position="2"/>
        <end position="214"/>
    </location>
</feature>
<evidence type="ECO:0000259" key="4">
    <source>
        <dbReference type="PROSITE" id="PS50893"/>
    </source>
</evidence>
<dbReference type="InterPro" id="IPR027417">
    <property type="entry name" value="P-loop_NTPase"/>
</dbReference>
<evidence type="ECO:0000256" key="2">
    <source>
        <dbReference type="ARBA" id="ARBA00022741"/>
    </source>
</evidence>
<accession>A0ABT9J180</accession>
<dbReference type="InterPro" id="IPR017871">
    <property type="entry name" value="ABC_transporter-like_CS"/>
</dbReference>
<dbReference type="RefSeq" id="WP_305992671.1">
    <property type="nucleotide sequence ID" value="NZ_JAVAMP010000007.1"/>
</dbReference>
<evidence type="ECO:0000256" key="1">
    <source>
        <dbReference type="ARBA" id="ARBA00022448"/>
    </source>
</evidence>
<evidence type="ECO:0000313" key="5">
    <source>
        <dbReference type="EMBL" id="MDP5275362.1"/>
    </source>
</evidence>
<name>A0ABT9J180_9BACL</name>
<keyword evidence="2" id="KW-0547">Nucleotide-binding</keyword>
<dbReference type="InterPro" id="IPR003439">
    <property type="entry name" value="ABC_transporter-like_ATP-bd"/>
</dbReference>
<dbReference type="SMART" id="SM00382">
    <property type="entry name" value="AAA"/>
    <property type="match status" value="1"/>
</dbReference>
<sequence length="216" mass="24574">MFQLKDVKVDPILNIKALHFEQRRITSIIGKSGSGKSTLLKLLNHLISYDNGIIQYNGQDISTMDPIQLRREVVMLSQTPSIYDGTVKDNLLIGLKFSEKDTDSIHDQQLHDLLEKFDLHKKLDENADDLSGGEKQRLAFARIILMDPPVYLLDEPTSALDDETADEVMERFFQFIKSNQKTVIMVTHSLKVAEKFSDKIVDITNINDKEMSVTHG</sequence>
<dbReference type="GO" id="GO:0005524">
    <property type="term" value="F:ATP binding"/>
    <property type="evidence" value="ECO:0007669"/>
    <property type="project" value="UniProtKB-KW"/>
</dbReference>
<dbReference type="SUPFAM" id="SSF52540">
    <property type="entry name" value="P-loop containing nucleoside triphosphate hydrolases"/>
    <property type="match status" value="1"/>
</dbReference>
<dbReference type="Gene3D" id="3.40.50.300">
    <property type="entry name" value="P-loop containing nucleotide triphosphate hydrolases"/>
    <property type="match status" value="1"/>
</dbReference>
<keyword evidence="6" id="KW-1185">Reference proteome</keyword>
<evidence type="ECO:0000313" key="6">
    <source>
        <dbReference type="Proteomes" id="UP001231941"/>
    </source>
</evidence>
<dbReference type="Pfam" id="PF00005">
    <property type="entry name" value="ABC_tran"/>
    <property type="match status" value="1"/>
</dbReference>
<keyword evidence="1" id="KW-0813">Transport</keyword>
<dbReference type="PROSITE" id="PS50893">
    <property type="entry name" value="ABC_TRANSPORTER_2"/>
    <property type="match status" value="1"/>
</dbReference>
<dbReference type="PROSITE" id="PS00211">
    <property type="entry name" value="ABC_TRANSPORTER_1"/>
    <property type="match status" value="1"/>
</dbReference>